<feature type="transmembrane region" description="Helical" evidence="7">
    <location>
        <begin position="12"/>
        <end position="31"/>
    </location>
</feature>
<name>A0A1I5D7V1_9MICO</name>
<comment type="similarity">
    <text evidence="2">Belongs to the CPA3 antiporters (TC 2.A.63) subunit E family.</text>
</comment>
<dbReference type="NCBIfam" id="NF006521">
    <property type="entry name" value="PRK08965.1-5"/>
    <property type="match status" value="1"/>
</dbReference>
<keyword evidence="4 7" id="KW-0812">Transmembrane</keyword>
<evidence type="ECO:0000256" key="3">
    <source>
        <dbReference type="ARBA" id="ARBA00022475"/>
    </source>
</evidence>
<dbReference type="GO" id="GO:0008324">
    <property type="term" value="F:monoatomic cation transmembrane transporter activity"/>
    <property type="evidence" value="ECO:0007669"/>
    <property type="project" value="InterPro"/>
</dbReference>
<comment type="subcellular location">
    <subcellularLocation>
        <location evidence="1">Cell membrane</location>
        <topology evidence="1">Multi-pass membrane protein</topology>
    </subcellularLocation>
</comment>
<evidence type="ECO:0000256" key="7">
    <source>
        <dbReference type="SAM" id="Phobius"/>
    </source>
</evidence>
<dbReference type="PANTHER" id="PTHR34584">
    <property type="entry name" value="NA(+)/H(+) ANTIPORTER SUBUNIT E1"/>
    <property type="match status" value="1"/>
</dbReference>
<dbReference type="EMBL" id="FOVM01000008">
    <property type="protein sequence ID" value="SFN95207.1"/>
    <property type="molecule type" value="Genomic_DNA"/>
</dbReference>
<dbReference type="Pfam" id="PF01899">
    <property type="entry name" value="MNHE"/>
    <property type="match status" value="1"/>
</dbReference>
<dbReference type="PANTHER" id="PTHR34584:SF1">
    <property type="entry name" value="NA(+)_H(+) ANTIPORTER SUBUNIT E1"/>
    <property type="match status" value="1"/>
</dbReference>
<protein>
    <submittedName>
        <fullName evidence="8">Multisubunit sodium/proton antiporter, MrpE subunit</fullName>
    </submittedName>
</protein>
<dbReference type="Proteomes" id="UP000198867">
    <property type="component" value="Unassembled WGS sequence"/>
</dbReference>
<dbReference type="STRING" id="995034.SAMN05216219_2785"/>
<evidence type="ECO:0000256" key="4">
    <source>
        <dbReference type="ARBA" id="ARBA00022692"/>
    </source>
</evidence>
<evidence type="ECO:0000256" key="2">
    <source>
        <dbReference type="ARBA" id="ARBA00006228"/>
    </source>
</evidence>
<dbReference type="InterPro" id="IPR002758">
    <property type="entry name" value="Cation_antiport_E"/>
</dbReference>
<keyword evidence="5 7" id="KW-1133">Transmembrane helix</keyword>
<sequence length="194" mass="21460">MSPESGGRRISARSQIVLFCGLVVLWCLLWGQFTVLSVVSGVVLAVVISLLFYLPAIDLSGRINIWHTAVFLVRLLVDIARASLDVAWLVIDPRYKPSSAILAIALDTRSDLIMTWTAEAISLVPGSIVVDVDRQESVLYVHVINVADDDGLEDFRASVFATEKRLVMAIGSVDDVWRVNQPNELTRSVRRGRN</sequence>
<organism evidence="8 9">
    <name type="scientific">Mycetocola miduiensis</name>
    <dbReference type="NCBI Taxonomy" id="995034"/>
    <lineage>
        <taxon>Bacteria</taxon>
        <taxon>Bacillati</taxon>
        <taxon>Actinomycetota</taxon>
        <taxon>Actinomycetes</taxon>
        <taxon>Micrococcales</taxon>
        <taxon>Microbacteriaceae</taxon>
        <taxon>Mycetocola</taxon>
    </lineage>
</organism>
<keyword evidence="3" id="KW-1003">Cell membrane</keyword>
<keyword evidence="6 7" id="KW-0472">Membrane</keyword>
<dbReference type="GO" id="GO:0005886">
    <property type="term" value="C:plasma membrane"/>
    <property type="evidence" value="ECO:0007669"/>
    <property type="project" value="UniProtKB-SubCell"/>
</dbReference>
<proteinExistence type="inferred from homology"/>
<reference evidence="9" key="1">
    <citation type="submission" date="2016-10" db="EMBL/GenBank/DDBJ databases">
        <authorList>
            <person name="Varghese N."/>
            <person name="Submissions S."/>
        </authorList>
    </citation>
    <scope>NUCLEOTIDE SEQUENCE [LARGE SCALE GENOMIC DNA]</scope>
    <source>
        <strain evidence="9">CGMCC 1.11101</strain>
    </source>
</reference>
<feature type="transmembrane region" description="Helical" evidence="7">
    <location>
        <begin position="37"/>
        <end position="57"/>
    </location>
</feature>
<evidence type="ECO:0000256" key="6">
    <source>
        <dbReference type="ARBA" id="ARBA00023136"/>
    </source>
</evidence>
<evidence type="ECO:0000313" key="9">
    <source>
        <dbReference type="Proteomes" id="UP000198867"/>
    </source>
</evidence>
<keyword evidence="9" id="KW-1185">Reference proteome</keyword>
<dbReference type="OrthoDB" id="3556991at2"/>
<evidence type="ECO:0000256" key="1">
    <source>
        <dbReference type="ARBA" id="ARBA00004651"/>
    </source>
</evidence>
<accession>A0A1I5D7V1</accession>
<dbReference type="AlphaFoldDB" id="A0A1I5D7V1"/>
<evidence type="ECO:0000256" key="5">
    <source>
        <dbReference type="ARBA" id="ARBA00022989"/>
    </source>
</evidence>
<gene>
    <name evidence="8" type="ORF">SAMN05216219_2785</name>
</gene>
<evidence type="ECO:0000313" key="8">
    <source>
        <dbReference type="EMBL" id="SFN95207.1"/>
    </source>
</evidence>
<dbReference type="RefSeq" id="WP_090712472.1">
    <property type="nucleotide sequence ID" value="NZ_FOVM01000008.1"/>
</dbReference>